<dbReference type="Pfam" id="PF16498">
    <property type="entry name" value="SWIRM-assoc_3"/>
    <property type="match status" value="1"/>
</dbReference>
<dbReference type="PANTHER" id="PTHR12802">
    <property type="entry name" value="SWI/SNF COMPLEX-RELATED"/>
    <property type="match status" value="1"/>
</dbReference>
<dbReference type="AlphaFoldDB" id="A0A7R9B6V4"/>
<evidence type="ECO:0000259" key="8">
    <source>
        <dbReference type="PROSITE" id="PS51293"/>
    </source>
</evidence>
<evidence type="ECO:0000256" key="5">
    <source>
        <dbReference type="ARBA" id="ARBA00023242"/>
    </source>
</evidence>
<evidence type="ECO:0000256" key="4">
    <source>
        <dbReference type="ARBA" id="ARBA00023163"/>
    </source>
</evidence>
<dbReference type="InterPro" id="IPR009057">
    <property type="entry name" value="Homeodomain-like_sf"/>
</dbReference>
<keyword evidence="2" id="KW-0805">Transcription regulation</keyword>
<dbReference type="SMART" id="SM00717">
    <property type="entry name" value="SANT"/>
    <property type="match status" value="1"/>
</dbReference>
<dbReference type="GO" id="GO:0003677">
    <property type="term" value="F:DNA binding"/>
    <property type="evidence" value="ECO:0007669"/>
    <property type="project" value="UniProtKB-KW"/>
</dbReference>
<name>A0A7R9B6V4_TIMSH</name>
<feature type="compositionally biased region" description="Low complexity" evidence="6">
    <location>
        <begin position="583"/>
        <end position="596"/>
    </location>
</feature>
<feature type="domain" description="Myb-like" evidence="7">
    <location>
        <begin position="130"/>
        <end position="172"/>
    </location>
</feature>
<sequence>MLLAKTLLFVTGEDSPLCYWRRLSSLLLAKTLLSVTGEDSPLCYWQRLSYSVTGEDSPLCYWRRLSSLLLMSCPPLPIPHYKLSLDRPTECCCERMRVWSIPAEGDGTQKYVRKPAALRNKTAASLTREWTEQETLLLLEGLELFKDDWNKVCEHVGSRTQDECILHFLRLPIEDPYLEDHEAGGGALGPLAYQPIPFSKAGNPIMSTVAFLASVVDPRVAASAAKAAMEEFANIKDEVPAALLDSHIKNVEASSTDGKFDPAAGLAQQPISGVDHVRRLEETCFVIPACLTMWAIKLVFVFQSGIAGTEEEDEEKKEGEENMKPATEVVEHKLEPIEMDKKQTEEPVTKEERGITMDVKEENKEGINTVSVSSPGTSPGGGGLLGCSNKEGINTVSFTRYKSRRWGLLGCSNKEGINTVSFTRYKSRRWGLLGCSNKVGEGGGIISRAGSGTAESEQERLVKDAQLQSAAAAALAAAAVKAKHLAAVEERKIKSLVALLVETQMKKLEIKLRHFEELETTMEREREGLEYQRQQLITERQQFHLEQLKAAEFRARQQAHQRLAVEQQGQSAPSPAGGPPTPASGDQQAGPGTPSTTPTPPSPQATAAPSPSPAQPSPQQHT</sequence>
<keyword evidence="4" id="KW-0804">Transcription</keyword>
<dbReference type="InterPro" id="IPR001005">
    <property type="entry name" value="SANT/Myb"/>
</dbReference>
<dbReference type="GO" id="GO:0042393">
    <property type="term" value="F:histone binding"/>
    <property type="evidence" value="ECO:0007669"/>
    <property type="project" value="TreeGrafter"/>
</dbReference>
<dbReference type="PANTHER" id="PTHR12802:SF41">
    <property type="entry name" value="BRAHMA ASSOCIATED PROTEIN 155 KDA"/>
    <property type="match status" value="1"/>
</dbReference>
<dbReference type="GO" id="GO:0045893">
    <property type="term" value="P:positive regulation of DNA-templated transcription"/>
    <property type="evidence" value="ECO:0007669"/>
    <property type="project" value="TreeGrafter"/>
</dbReference>
<dbReference type="PROSITE" id="PS50090">
    <property type="entry name" value="MYB_LIKE"/>
    <property type="match status" value="1"/>
</dbReference>
<evidence type="ECO:0000256" key="3">
    <source>
        <dbReference type="ARBA" id="ARBA00023125"/>
    </source>
</evidence>
<organism evidence="9">
    <name type="scientific">Timema shepardi</name>
    <name type="common">Walking stick</name>
    <dbReference type="NCBI Taxonomy" id="629360"/>
    <lineage>
        <taxon>Eukaryota</taxon>
        <taxon>Metazoa</taxon>
        <taxon>Ecdysozoa</taxon>
        <taxon>Arthropoda</taxon>
        <taxon>Hexapoda</taxon>
        <taxon>Insecta</taxon>
        <taxon>Pterygota</taxon>
        <taxon>Neoptera</taxon>
        <taxon>Polyneoptera</taxon>
        <taxon>Phasmatodea</taxon>
        <taxon>Timematodea</taxon>
        <taxon>Timematoidea</taxon>
        <taxon>Timematidae</taxon>
        <taxon>Timema</taxon>
    </lineage>
</organism>
<evidence type="ECO:0000256" key="6">
    <source>
        <dbReference type="SAM" id="MobiDB-lite"/>
    </source>
</evidence>
<evidence type="ECO:0000256" key="1">
    <source>
        <dbReference type="ARBA" id="ARBA00004123"/>
    </source>
</evidence>
<dbReference type="PROSITE" id="PS51293">
    <property type="entry name" value="SANT"/>
    <property type="match status" value="1"/>
</dbReference>
<dbReference type="InterPro" id="IPR017884">
    <property type="entry name" value="SANT_dom"/>
</dbReference>
<dbReference type="InterPro" id="IPR032451">
    <property type="entry name" value="SMARCC_C"/>
</dbReference>
<dbReference type="Gene3D" id="1.10.10.60">
    <property type="entry name" value="Homeodomain-like"/>
    <property type="match status" value="1"/>
</dbReference>
<gene>
    <name evidence="9" type="ORF">TSIB3V08_LOCUS11319</name>
</gene>
<dbReference type="FunFam" id="1.10.10.60:FF:000014">
    <property type="entry name" value="SWI/SNF complex subunit SMARCC2 isoform C"/>
    <property type="match status" value="1"/>
</dbReference>
<accession>A0A7R9B6V4</accession>
<dbReference type="SUPFAM" id="SSF46689">
    <property type="entry name" value="Homeodomain-like"/>
    <property type="match status" value="1"/>
</dbReference>
<evidence type="ECO:0000256" key="2">
    <source>
        <dbReference type="ARBA" id="ARBA00023015"/>
    </source>
</evidence>
<reference evidence="9" key="1">
    <citation type="submission" date="2020-11" db="EMBL/GenBank/DDBJ databases">
        <authorList>
            <person name="Tran Van P."/>
        </authorList>
    </citation>
    <scope>NUCLEOTIDE SEQUENCE</scope>
</reference>
<keyword evidence="5" id="KW-0539">Nucleus</keyword>
<feature type="domain" description="SANT" evidence="8">
    <location>
        <begin position="125"/>
        <end position="176"/>
    </location>
</feature>
<dbReference type="Pfam" id="PF00249">
    <property type="entry name" value="Myb_DNA-binding"/>
    <property type="match status" value="1"/>
</dbReference>
<proteinExistence type="predicted"/>
<dbReference type="InterPro" id="IPR032448">
    <property type="entry name" value="SWIRM-assoc"/>
</dbReference>
<dbReference type="Pfam" id="PF16495">
    <property type="entry name" value="SWIRM-assoc_1"/>
    <property type="match status" value="1"/>
</dbReference>
<comment type="subcellular location">
    <subcellularLocation>
        <location evidence="1">Nucleus</location>
    </subcellularLocation>
</comment>
<evidence type="ECO:0000313" key="9">
    <source>
        <dbReference type="EMBL" id="CAD7267311.1"/>
    </source>
</evidence>
<dbReference type="EMBL" id="OC008892">
    <property type="protein sequence ID" value="CAD7267311.1"/>
    <property type="molecule type" value="Genomic_DNA"/>
</dbReference>
<keyword evidence="3" id="KW-0238">DNA-binding</keyword>
<feature type="region of interest" description="Disordered" evidence="6">
    <location>
        <begin position="558"/>
        <end position="622"/>
    </location>
</feature>
<dbReference type="GO" id="GO:0016514">
    <property type="term" value="C:SWI/SNF complex"/>
    <property type="evidence" value="ECO:0007669"/>
    <property type="project" value="TreeGrafter"/>
</dbReference>
<protein>
    <submittedName>
        <fullName evidence="9">Uncharacterized protein</fullName>
    </submittedName>
</protein>
<evidence type="ECO:0000259" key="7">
    <source>
        <dbReference type="PROSITE" id="PS50090"/>
    </source>
</evidence>